<dbReference type="HAMAP" id="MF_01965">
    <property type="entry name" value="NADHX_dehydratase"/>
    <property type="match status" value="1"/>
</dbReference>
<dbReference type="PROSITE" id="PS01050">
    <property type="entry name" value="YJEF_C_2"/>
    <property type="match status" value="1"/>
</dbReference>
<evidence type="ECO:0000256" key="15">
    <source>
        <dbReference type="ARBA" id="ARBA00048238"/>
    </source>
</evidence>
<dbReference type="InterPro" id="IPR030677">
    <property type="entry name" value="Nnr"/>
</dbReference>
<evidence type="ECO:0000259" key="21">
    <source>
        <dbReference type="PROSITE" id="PS51385"/>
    </source>
</evidence>
<keyword evidence="10 17" id="KW-0520">NAD</keyword>
<dbReference type="InterPro" id="IPR029056">
    <property type="entry name" value="Ribokinase-like"/>
</dbReference>
<keyword evidence="5 18" id="KW-0479">Metal-binding</keyword>
<feature type="binding site" evidence="17">
    <location>
        <begin position="427"/>
        <end position="431"/>
    </location>
    <ligand>
        <name>AMP</name>
        <dbReference type="ChEBI" id="CHEBI:456215"/>
    </ligand>
</feature>
<comment type="similarity">
    <text evidence="3 19">In the N-terminal section; belongs to the NnrE/AIBP family.</text>
</comment>
<dbReference type="SUPFAM" id="SSF64153">
    <property type="entry name" value="YjeF N-terminal domain-like"/>
    <property type="match status" value="1"/>
</dbReference>
<comment type="similarity">
    <text evidence="18">Belongs to the NnrE/AIBP family.</text>
</comment>
<comment type="catalytic activity">
    <reaction evidence="1 18 19">
        <text>(6R)-NADHX = (6S)-NADHX</text>
        <dbReference type="Rhea" id="RHEA:32215"/>
        <dbReference type="ChEBI" id="CHEBI:64074"/>
        <dbReference type="ChEBI" id="CHEBI:64075"/>
        <dbReference type="EC" id="5.1.99.6"/>
    </reaction>
</comment>
<dbReference type="PANTHER" id="PTHR12592:SF0">
    <property type="entry name" value="ATP-DEPENDENT (S)-NAD(P)H-HYDRATE DEHYDRATASE"/>
    <property type="match status" value="1"/>
</dbReference>
<dbReference type="PANTHER" id="PTHR12592">
    <property type="entry name" value="ATP-DEPENDENT (S)-NAD(P)H-HYDRATE DEHYDRATASE FAMILY MEMBER"/>
    <property type="match status" value="1"/>
</dbReference>
<dbReference type="EC" id="5.1.99.6" evidence="19"/>
<gene>
    <name evidence="18" type="primary">nnrE</name>
    <name evidence="17" type="synonym">nnrD</name>
    <name evidence="22" type="ORF">IAC43_06415</name>
</gene>
<evidence type="ECO:0000256" key="5">
    <source>
        <dbReference type="ARBA" id="ARBA00022723"/>
    </source>
</evidence>
<evidence type="ECO:0000256" key="9">
    <source>
        <dbReference type="ARBA" id="ARBA00022958"/>
    </source>
</evidence>
<comment type="function">
    <text evidence="14 19">Bifunctional enzyme that catalyzes the epimerization of the S- and R-forms of NAD(P)HX and the dehydration of the S-form of NAD(P)HX at the expense of ADP, which is converted to AMP. This allows the repair of both epimers of NAD(P)HX, a damaged form of NAD(P)H that is a result of enzymatic or heat-dependent hydration.</text>
</comment>
<evidence type="ECO:0000256" key="19">
    <source>
        <dbReference type="PIRNR" id="PIRNR017184"/>
    </source>
</evidence>
<feature type="binding site" evidence="17">
    <location>
        <position position="266"/>
    </location>
    <ligand>
        <name>(6S)-NADPHX</name>
        <dbReference type="ChEBI" id="CHEBI:64076"/>
    </ligand>
</feature>
<evidence type="ECO:0000256" key="6">
    <source>
        <dbReference type="ARBA" id="ARBA00022741"/>
    </source>
</evidence>
<dbReference type="GO" id="GO:0052856">
    <property type="term" value="F:NAD(P)HX epimerase activity"/>
    <property type="evidence" value="ECO:0007669"/>
    <property type="project" value="UniProtKB-UniRule"/>
</dbReference>
<feature type="binding site" evidence="18">
    <location>
        <position position="131"/>
    </location>
    <ligand>
        <name>K(+)</name>
        <dbReference type="ChEBI" id="CHEBI:29103"/>
    </ligand>
</feature>
<comment type="cofactor">
    <cofactor evidence="18 19">
        <name>K(+)</name>
        <dbReference type="ChEBI" id="CHEBI:29103"/>
    </cofactor>
    <text evidence="18 19">Binds 1 potassium ion per subunit.</text>
</comment>
<evidence type="ECO:0000256" key="12">
    <source>
        <dbReference type="ARBA" id="ARBA00023239"/>
    </source>
</evidence>
<keyword evidence="9 18" id="KW-0630">Potassium</keyword>
<dbReference type="InterPro" id="IPR036652">
    <property type="entry name" value="YjeF_N_dom_sf"/>
</dbReference>
<organism evidence="22 23">
    <name type="scientific">Candidatus Faecivivens stercoripullorum</name>
    <dbReference type="NCBI Taxonomy" id="2840805"/>
    <lineage>
        <taxon>Bacteria</taxon>
        <taxon>Bacillati</taxon>
        <taxon>Bacillota</taxon>
        <taxon>Clostridia</taxon>
        <taxon>Eubacteriales</taxon>
        <taxon>Oscillospiraceae</taxon>
        <taxon>Oscillospiraceae incertae sedis</taxon>
        <taxon>Candidatus Faecivivens</taxon>
    </lineage>
</organism>
<keyword evidence="7 17" id="KW-0067">ATP-binding</keyword>
<evidence type="ECO:0000256" key="7">
    <source>
        <dbReference type="ARBA" id="ARBA00022840"/>
    </source>
</evidence>
<dbReference type="PROSITE" id="PS51383">
    <property type="entry name" value="YJEF_C_3"/>
    <property type="match status" value="1"/>
</dbReference>
<feature type="binding site" evidence="17">
    <location>
        <position position="456"/>
    </location>
    <ligand>
        <name>(6S)-NADPHX</name>
        <dbReference type="ChEBI" id="CHEBI:64076"/>
    </ligand>
</feature>
<feature type="binding site" evidence="18">
    <location>
        <position position="61"/>
    </location>
    <ligand>
        <name>K(+)</name>
        <dbReference type="ChEBI" id="CHEBI:29103"/>
    </ligand>
</feature>
<feature type="binding site" evidence="17">
    <location>
        <position position="455"/>
    </location>
    <ligand>
        <name>AMP</name>
        <dbReference type="ChEBI" id="CHEBI:456215"/>
    </ligand>
</feature>
<keyword evidence="13" id="KW-0511">Multifunctional enzyme</keyword>
<dbReference type="AlphaFoldDB" id="A0A9D1H7R8"/>
<feature type="binding site" evidence="18">
    <location>
        <begin position="60"/>
        <end position="64"/>
    </location>
    <ligand>
        <name>(6S)-NADPHX</name>
        <dbReference type="ChEBI" id="CHEBI:64076"/>
    </ligand>
</feature>
<dbReference type="PIRSF" id="PIRSF017184">
    <property type="entry name" value="Nnr"/>
    <property type="match status" value="1"/>
</dbReference>
<evidence type="ECO:0000256" key="1">
    <source>
        <dbReference type="ARBA" id="ARBA00000013"/>
    </source>
</evidence>
<comment type="catalytic activity">
    <reaction evidence="16 17 19">
        <text>(6S)-NADPHX + ADP = AMP + phosphate + NADPH + H(+)</text>
        <dbReference type="Rhea" id="RHEA:32235"/>
        <dbReference type="ChEBI" id="CHEBI:15378"/>
        <dbReference type="ChEBI" id="CHEBI:43474"/>
        <dbReference type="ChEBI" id="CHEBI:57783"/>
        <dbReference type="ChEBI" id="CHEBI:64076"/>
        <dbReference type="ChEBI" id="CHEBI:456215"/>
        <dbReference type="ChEBI" id="CHEBI:456216"/>
        <dbReference type="EC" id="4.2.1.136"/>
    </reaction>
</comment>
<dbReference type="GO" id="GO:0005524">
    <property type="term" value="F:ATP binding"/>
    <property type="evidence" value="ECO:0007669"/>
    <property type="project" value="UniProtKB-UniRule"/>
</dbReference>
<feature type="binding site" evidence="18">
    <location>
        <position position="167"/>
    </location>
    <ligand>
        <name>K(+)</name>
        <dbReference type="ChEBI" id="CHEBI:29103"/>
    </ligand>
</feature>
<comment type="similarity">
    <text evidence="4 19">In the C-terminal section; belongs to the NnrD/CARKD family.</text>
</comment>
<dbReference type="HAMAP" id="MF_01966">
    <property type="entry name" value="NADHX_epimerase"/>
    <property type="match status" value="1"/>
</dbReference>
<evidence type="ECO:0000256" key="11">
    <source>
        <dbReference type="ARBA" id="ARBA00023235"/>
    </source>
</evidence>
<feature type="binding site" evidence="18">
    <location>
        <position position="164"/>
    </location>
    <ligand>
        <name>(6S)-NADPHX</name>
        <dbReference type="ChEBI" id="CHEBI:64076"/>
    </ligand>
</feature>
<feature type="binding site" evidence="17">
    <location>
        <position position="390"/>
    </location>
    <ligand>
        <name>(6S)-NADPHX</name>
        <dbReference type="ChEBI" id="CHEBI:64076"/>
    </ligand>
</feature>
<dbReference type="InterPro" id="IPR000631">
    <property type="entry name" value="CARKD"/>
</dbReference>
<dbReference type="InterPro" id="IPR004443">
    <property type="entry name" value="YjeF_N_dom"/>
</dbReference>
<keyword evidence="6 17" id="KW-0547">Nucleotide-binding</keyword>
<evidence type="ECO:0000256" key="18">
    <source>
        <dbReference type="HAMAP-Rule" id="MF_01966"/>
    </source>
</evidence>
<evidence type="ECO:0000259" key="20">
    <source>
        <dbReference type="PROSITE" id="PS51383"/>
    </source>
</evidence>
<comment type="catalytic activity">
    <reaction evidence="2 18 19">
        <text>(6R)-NADPHX = (6S)-NADPHX</text>
        <dbReference type="Rhea" id="RHEA:32227"/>
        <dbReference type="ChEBI" id="CHEBI:64076"/>
        <dbReference type="ChEBI" id="CHEBI:64077"/>
        <dbReference type="EC" id="5.1.99.6"/>
    </reaction>
</comment>
<feature type="domain" description="YjeF N-terminal" evidence="21">
    <location>
        <begin position="9"/>
        <end position="221"/>
    </location>
</feature>
<comment type="caution">
    <text evidence="18">Lacks conserved residue(s) required for the propagation of feature annotation.</text>
</comment>
<comment type="similarity">
    <text evidence="17">Belongs to the NnrD/CARKD family.</text>
</comment>
<comment type="function">
    <text evidence="18">Catalyzes the epimerization of the S- and R-forms of NAD(P)HX, a damaged form of NAD(P)H that is a result of enzymatic or heat-dependent hydration. This is a prerequisite for the S-specific NAD(P)H-hydrate dehydratase to allow the repair of both epimers of NAD(P)HX.</text>
</comment>
<dbReference type="Pfam" id="PF01256">
    <property type="entry name" value="Carb_kinase"/>
    <property type="match status" value="1"/>
</dbReference>
<dbReference type="EC" id="4.2.1.136" evidence="19"/>
<protein>
    <recommendedName>
        <fullName evidence="19">Bifunctional NAD(P)H-hydrate repair enzyme</fullName>
    </recommendedName>
    <alternativeName>
        <fullName evidence="19">Nicotinamide nucleotide repair protein</fullName>
    </alternativeName>
    <domain>
        <recommendedName>
            <fullName evidence="19">ADP-dependent (S)-NAD(P)H-hydrate dehydratase</fullName>
            <ecNumber evidence="19">4.2.1.136</ecNumber>
        </recommendedName>
        <alternativeName>
            <fullName evidence="19">ADP-dependent NAD(P)HX dehydratase</fullName>
        </alternativeName>
    </domain>
    <domain>
        <recommendedName>
            <fullName evidence="19">NAD(P)H-hydrate epimerase</fullName>
            <ecNumber evidence="19">5.1.99.6</ecNumber>
        </recommendedName>
    </domain>
</protein>
<evidence type="ECO:0000256" key="2">
    <source>
        <dbReference type="ARBA" id="ARBA00000909"/>
    </source>
</evidence>
<keyword evidence="12 17" id="KW-0456">Lyase</keyword>
<proteinExistence type="inferred from homology"/>
<feature type="binding site" evidence="18">
    <location>
        <begin position="135"/>
        <end position="141"/>
    </location>
    <ligand>
        <name>(6S)-NADPHX</name>
        <dbReference type="ChEBI" id="CHEBI:64076"/>
    </ligand>
</feature>
<dbReference type="GO" id="GO:0046872">
    <property type="term" value="F:metal ion binding"/>
    <property type="evidence" value="ECO:0007669"/>
    <property type="project" value="UniProtKB-UniRule"/>
</dbReference>
<keyword evidence="11 18" id="KW-0413">Isomerase</keyword>
<dbReference type="PROSITE" id="PS51385">
    <property type="entry name" value="YJEF_N"/>
    <property type="match status" value="1"/>
</dbReference>
<feature type="binding site" evidence="17">
    <location>
        <position position="338"/>
    </location>
    <ligand>
        <name>(6S)-NADPHX</name>
        <dbReference type="ChEBI" id="CHEBI:64076"/>
    </ligand>
</feature>
<dbReference type="NCBIfam" id="TIGR00196">
    <property type="entry name" value="yjeF_cterm"/>
    <property type="match status" value="1"/>
</dbReference>
<dbReference type="CDD" id="cd01171">
    <property type="entry name" value="YXKO-related"/>
    <property type="match status" value="1"/>
</dbReference>
<feature type="domain" description="YjeF C-terminal" evidence="20">
    <location>
        <begin position="231"/>
        <end position="515"/>
    </location>
</feature>
<evidence type="ECO:0000256" key="10">
    <source>
        <dbReference type="ARBA" id="ARBA00023027"/>
    </source>
</evidence>
<dbReference type="EMBL" id="DVLW01000175">
    <property type="protein sequence ID" value="HIT94801.1"/>
    <property type="molecule type" value="Genomic_DNA"/>
</dbReference>
<keyword evidence="8 17" id="KW-0521">NADP</keyword>
<comment type="function">
    <text evidence="17">Catalyzes the dehydration of the S-form of NAD(P)HX at the expense of ADP, which is converted to AMP. Together with NAD(P)HX epimerase, which catalyzes the epimerization of the S- and R-forms, the enzyme allows the repair of both epimers of NAD(P)HX, a damaged form of NAD(P)H that is a result of enzymatic or heat-dependent hydration.</text>
</comment>
<dbReference type="Pfam" id="PF03853">
    <property type="entry name" value="YjeF_N"/>
    <property type="match status" value="1"/>
</dbReference>
<evidence type="ECO:0000256" key="16">
    <source>
        <dbReference type="ARBA" id="ARBA00049209"/>
    </source>
</evidence>
<comment type="cofactor">
    <cofactor evidence="17">
        <name>Mg(2+)</name>
        <dbReference type="ChEBI" id="CHEBI:18420"/>
    </cofactor>
</comment>
<dbReference type="GO" id="GO:0110051">
    <property type="term" value="P:metabolite repair"/>
    <property type="evidence" value="ECO:0007669"/>
    <property type="project" value="TreeGrafter"/>
</dbReference>
<name>A0A9D1H7R8_9FIRM</name>
<sequence length="516" mass="54641">MCILSGSQMRSAEKIAVENGTSFEQLMENAGMGAADAIRRRYHSLLTSGSNILILLGRGNNGGDGLVIARALLQWQPELSVDIVFCLGDQLSPLASLNLSRLKEYPQVHLWTEMEQDAIDRLCKKSSLILDGIFGTGFHGQLPESVAMAVRAANQSSAKRIALDIPTGVNGDNGIAAADSFQADYTCTFAAKKPAHILKSSRSLCGEVEIIDIGISQEILKHVSGNITLLSPEMIRKLLPARRPDSNKGNYGKLLIAGGCQTMTGAVLLASEAAARCGTGLVMAAAPEHALLPIRIRLPEALQYPLPLAKSGAVSADAHSGLLEKANDWATGVLCGCGMSLTEETKLLVSTILESCHTPMVLDADALNALAQIGAEKLKDANAPVILTPHMLEFSRLSGLNIREIQENRFEIAARFSEEYRVTLVLKDATTVIASDGKLFMNENGNPGLSKGGSGDTLAGIIAAFLAQGVSAQSAAVCGVYLHAAAGDIAAQKLTEYAMLPQDVIHCLPDAFSQIT</sequence>
<dbReference type="SUPFAM" id="SSF53613">
    <property type="entry name" value="Ribokinase-like"/>
    <property type="match status" value="1"/>
</dbReference>
<evidence type="ECO:0000256" key="8">
    <source>
        <dbReference type="ARBA" id="ARBA00022857"/>
    </source>
</evidence>
<reference evidence="22" key="2">
    <citation type="journal article" date="2021" name="PeerJ">
        <title>Extensive microbial diversity within the chicken gut microbiome revealed by metagenomics and culture.</title>
        <authorList>
            <person name="Gilroy R."/>
            <person name="Ravi A."/>
            <person name="Getino M."/>
            <person name="Pursley I."/>
            <person name="Horton D.L."/>
            <person name="Alikhan N.F."/>
            <person name="Baker D."/>
            <person name="Gharbi K."/>
            <person name="Hall N."/>
            <person name="Watson M."/>
            <person name="Adriaenssens E.M."/>
            <person name="Foster-Nyarko E."/>
            <person name="Jarju S."/>
            <person name="Secka A."/>
            <person name="Antonio M."/>
            <person name="Oren A."/>
            <person name="Chaudhuri R.R."/>
            <person name="La Ragione R."/>
            <person name="Hildebrand F."/>
            <person name="Pallen M.J."/>
        </authorList>
    </citation>
    <scope>NUCLEOTIDE SEQUENCE</scope>
    <source>
        <strain evidence="22">ChiBcec7-5410</strain>
    </source>
</reference>
<evidence type="ECO:0000256" key="17">
    <source>
        <dbReference type="HAMAP-Rule" id="MF_01965"/>
    </source>
</evidence>
<dbReference type="Gene3D" id="3.40.50.10260">
    <property type="entry name" value="YjeF N-terminal domain"/>
    <property type="match status" value="1"/>
</dbReference>
<evidence type="ECO:0000256" key="13">
    <source>
        <dbReference type="ARBA" id="ARBA00023268"/>
    </source>
</evidence>
<comment type="subunit">
    <text evidence="17">Homotetramer.</text>
</comment>
<evidence type="ECO:0000313" key="22">
    <source>
        <dbReference type="EMBL" id="HIT94801.1"/>
    </source>
</evidence>
<dbReference type="Gene3D" id="3.40.1190.20">
    <property type="match status" value="1"/>
</dbReference>
<dbReference type="GO" id="GO:0052855">
    <property type="term" value="F:ADP-dependent NAD(P)H-hydrate dehydratase activity"/>
    <property type="evidence" value="ECO:0007669"/>
    <property type="project" value="UniProtKB-UniRule"/>
</dbReference>
<dbReference type="InterPro" id="IPR017953">
    <property type="entry name" value="Carbohydrate_kinase_pred_CS"/>
</dbReference>
<reference evidence="22" key="1">
    <citation type="submission" date="2020-10" db="EMBL/GenBank/DDBJ databases">
        <authorList>
            <person name="Gilroy R."/>
        </authorList>
    </citation>
    <scope>NUCLEOTIDE SEQUENCE</scope>
    <source>
        <strain evidence="22">ChiBcec7-5410</strain>
    </source>
</reference>
<dbReference type="NCBIfam" id="TIGR00197">
    <property type="entry name" value="yjeF_nterm"/>
    <property type="match status" value="1"/>
</dbReference>
<evidence type="ECO:0000313" key="23">
    <source>
        <dbReference type="Proteomes" id="UP000824160"/>
    </source>
</evidence>
<comment type="caution">
    <text evidence="22">The sequence shown here is derived from an EMBL/GenBank/DDBJ whole genome shotgun (WGS) entry which is preliminary data.</text>
</comment>
<dbReference type="Proteomes" id="UP000824160">
    <property type="component" value="Unassembled WGS sequence"/>
</dbReference>
<evidence type="ECO:0000256" key="3">
    <source>
        <dbReference type="ARBA" id="ARBA00006001"/>
    </source>
</evidence>
<accession>A0A9D1H7R8</accession>
<dbReference type="GO" id="GO:0046496">
    <property type="term" value="P:nicotinamide nucleotide metabolic process"/>
    <property type="evidence" value="ECO:0007669"/>
    <property type="project" value="UniProtKB-UniRule"/>
</dbReference>
<evidence type="ECO:0000256" key="4">
    <source>
        <dbReference type="ARBA" id="ARBA00009524"/>
    </source>
</evidence>
<evidence type="ECO:0000256" key="14">
    <source>
        <dbReference type="ARBA" id="ARBA00025153"/>
    </source>
</evidence>
<comment type="catalytic activity">
    <reaction evidence="15 17 19">
        <text>(6S)-NADHX + ADP = AMP + phosphate + NADH + H(+)</text>
        <dbReference type="Rhea" id="RHEA:32223"/>
        <dbReference type="ChEBI" id="CHEBI:15378"/>
        <dbReference type="ChEBI" id="CHEBI:43474"/>
        <dbReference type="ChEBI" id="CHEBI:57945"/>
        <dbReference type="ChEBI" id="CHEBI:64074"/>
        <dbReference type="ChEBI" id="CHEBI:456215"/>
        <dbReference type="ChEBI" id="CHEBI:456216"/>
        <dbReference type="EC" id="4.2.1.136"/>
    </reaction>
</comment>